<feature type="transmembrane region" description="Helical" evidence="1">
    <location>
        <begin position="167"/>
        <end position="187"/>
    </location>
</feature>
<comment type="caution">
    <text evidence="2">The sequence shown here is derived from an EMBL/GenBank/DDBJ whole genome shotgun (WGS) entry which is preliminary data.</text>
</comment>
<evidence type="ECO:0000313" key="3">
    <source>
        <dbReference type="Proteomes" id="UP000226525"/>
    </source>
</evidence>
<sequence>MLNIQLSEGQQRLFLLLCGLFLLAGMKEFFAWQEWHWGFLFLLIALLGLPHGALDHHVGRSWLEPIQGRIWPLSFGFFYLGLLGLVLACWIQWPELLLSLFLLLSVLHFGQEDTAALSLGERLYWTHVVFRGLLPLCAPAFFATETTGQLLAPLLLQPGLTEHAHDVSVFGATLFAPLCLLGILIYARWWQIGGPLGKIIEQIAESILIVLCFVLLSPLEGFVLYFCLHHSLRHSQEMAQWLFPNESKPLRRFWKQARPLSLAAIVMALFAWFWLPNRALEWGGLQVIFIGLAALTLPHVVLHWLVFDIRRPLPVFSTPEREFSWNHISR</sequence>
<feature type="binding site" evidence="1">
    <location>
        <position position="51"/>
    </location>
    <ligand>
        <name>Fe cation</name>
        <dbReference type="ChEBI" id="CHEBI:24875"/>
    </ligand>
</feature>
<evidence type="ECO:0000313" key="2">
    <source>
        <dbReference type="EMBL" id="MAH63872.1"/>
    </source>
</evidence>
<feature type="binding site" evidence="1">
    <location>
        <position position="108"/>
    </location>
    <ligand>
        <name>Fe cation</name>
        <dbReference type="ChEBI" id="CHEBI:24875"/>
    </ligand>
</feature>
<proteinExistence type="inferred from homology"/>
<dbReference type="Proteomes" id="UP000226525">
    <property type="component" value="Unassembled WGS sequence"/>
</dbReference>
<organism evidence="2 3">
    <name type="scientific">SAR324 cluster bacterium</name>
    <dbReference type="NCBI Taxonomy" id="2024889"/>
    <lineage>
        <taxon>Bacteria</taxon>
        <taxon>Deltaproteobacteria</taxon>
        <taxon>SAR324 cluster</taxon>
    </lineage>
</organism>
<dbReference type="EC" id="1.13.11.63" evidence="1"/>
<keyword evidence="1" id="KW-0223">Dioxygenase</keyword>
<comment type="subcellular location">
    <subcellularLocation>
        <location evidence="1">Cell membrane</location>
        <topology evidence="1">Multi-pass membrane protein</topology>
    </subcellularLocation>
</comment>
<dbReference type="GO" id="GO:0005886">
    <property type="term" value="C:plasma membrane"/>
    <property type="evidence" value="ECO:0007669"/>
    <property type="project" value="UniProtKB-SubCell"/>
</dbReference>
<comment type="cofactor">
    <cofactor evidence="1">
        <name>Fe(2+)</name>
        <dbReference type="ChEBI" id="CHEBI:29033"/>
    </cofactor>
</comment>
<name>A0A2D6YL67_9DELT</name>
<dbReference type="Pfam" id="PF15461">
    <property type="entry name" value="BCD"/>
    <property type="match status" value="1"/>
</dbReference>
<feature type="binding site" evidence="1">
    <location>
        <position position="230"/>
    </location>
    <ligand>
        <name>Fe cation</name>
        <dbReference type="ChEBI" id="CHEBI:24875"/>
    </ligand>
</feature>
<keyword evidence="1" id="KW-1133">Transmembrane helix</keyword>
<dbReference type="AlphaFoldDB" id="A0A2D6YL67"/>
<gene>
    <name evidence="2" type="ORF">CMN54_10595</name>
</gene>
<dbReference type="GO" id="GO:0010436">
    <property type="term" value="F:carotenoid dioxygenase activity"/>
    <property type="evidence" value="ECO:0007669"/>
    <property type="project" value="UniProtKB-UniRule"/>
</dbReference>
<keyword evidence="1" id="KW-0812">Transmembrane</keyword>
<comment type="catalytic activity">
    <reaction evidence="1">
        <text>all-trans-beta-carotene + O2 = 2 all-trans-retinal</text>
        <dbReference type="Rhea" id="RHEA:32887"/>
        <dbReference type="ChEBI" id="CHEBI:15379"/>
        <dbReference type="ChEBI" id="CHEBI:17579"/>
        <dbReference type="ChEBI" id="CHEBI:17898"/>
        <dbReference type="EC" id="1.13.11.63"/>
    </reaction>
</comment>
<feature type="transmembrane region" description="Helical" evidence="1">
    <location>
        <begin position="36"/>
        <end position="54"/>
    </location>
</feature>
<keyword evidence="1" id="KW-0560">Oxidoreductase</keyword>
<reference evidence="3" key="1">
    <citation type="submission" date="2017-09" db="EMBL/GenBank/DDBJ databases">
        <title>The Reconstruction of 2,631 Draft Metagenome-Assembled Genomes from the Global Oceans.</title>
        <authorList>
            <person name="Tully B.J."/>
            <person name="Graham E.D."/>
            <person name="Heidelberg J.F."/>
        </authorList>
    </citation>
    <scope>NUCLEOTIDE SEQUENCE [LARGE SCALE GENOMIC DNA]</scope>
</reference>
<comment type="similarity">
    <text evidence="1">Belongs to the Brp/Blh beta-carotene diooxygenase family.</text>
</comment>
<accession>A0A2D6YL67</accession>
<feature type="transmembrane region" description="Helical" evidence="1">
    <location>
        <begin position="12"/>
        <end position="30"/>
    </location>
</feature>
<dbReference type="GO" id="GO:0016121">
    <property type="term" value="P:carotene catabolic process"/>
    <property type="evidence" value="ECO:0007669"/>
    <property type="project" value="UniProtKB-UniRule"/>
</dbReference>
<dbReference type="NCBIfam" id="TIGR03753">
    <property type="entry name" value="blh_monoox"/>
    <property type="match status" value="1"/>
</dbReference>
<feature type="transmembrane region" description="Helical" evidence="1">
    <location>
        <begin position="207"/>
        <end position="228"/>
    </location>
</feature>
<dbReference type="GO" id="GO:0005506">
    <property type="term" value="F:iron ion binding"/>
    <property type="evidence" value="ECO:0007669"/>
    <property type="project" value="UniProtKB-UniRule"/>
</dbReference>
<keyword evidence="1" id="KW-1003">Cell membrane</keyword>
<feature type="transmembrane region" description="Helical" evidence="1">
    <location>
        <begin position="257"/>
        <end position="275"/>
    </location>
</feature>
<comment type="function">
    <text evidence="1">Catalyzes the cleavage of beta-carotene at its central double bond (15,15') to yield two molecules of all-trans-retinal.</text>
</comment>
<evidence type="ECO:0000256" key="1">
    <source>
        <dbReference type="HAMAP-Rule" id="MF_02093"/>
    </source>
</evidence>
<dbReference type="HAMAP" id="MF_02093">
    <property type="entry name" value="Beta_carotene_diox"/>
    <property type="match status" value="1"/>
</dbReference>
<feature type="transmembrane region" description="Helical" evidence="1">
    <location>
        <begin position="75"/>
        <end position="93"/>
    </location>
</feature>
<feature type="transmembrane region" description="Helical" evidence="1">
    <location>
        <begin position="133"/>
        <end position="155"/>
    </location>
</feature>
<dbReference type="GO" id="GO:0003834">
    <property type="term" value="F:beta-carotene 15,15'-dioxygenase activity"/>
    <property type="evidence" value="ECO:0007669"/>
    <property type="project" value="UniProtKB-EC"/>
</dbReference>
<dbReference type="EMBL" id="NZEX01000119">
    <property type="protein sequence ID" value="MAH63872.1"/>
    <property type="molecule type" value="Genomic_DNA"/>
</dbReference>
<keyword evidence="1" id="KW-0479">Metal-binding</keyword>
<keyword evidence="1" id="KW-0472">Membrane</keyword>
<dbReference type="InterPro" id="IPR022270">
    <property type="entry name" value="Blh_diox"/>
</dbReference>
<keyword evidence="1" id="KW-0408">Iron</keyword>
<feature type="transmembrane region" description="Helical" evidence="1">
    <location>
        <begin position="287"/>
        <end position="307"/>
    </location>
</feature>
<protein>
    <recommendedName>
        <fullName evidence="1">Probable beta-carotene 15,15'-dioxygenase</fullName>
        <ecNumber evidence="1">1.13.11.63</ecNumber>
    </recommendedName>
</protein>
<feature type="binding site" evidence="1">
    <location>
        <position position="234"/>
    </location>
    <ligand>
        <name>Fe cation</name>
        <dbReference type="ChEBI" id="CHEBI:24875"/>
    </ligand>
</feature>